<evidence type="ECO:0000256" key="1">
    <source>
        <dbReference type="SAM" id="SignalP"/>
    </source>
</evidence>
<sequence length="105" mass="11190">MATKMGLLILMAVILLCYKSAAGLVCRPDSECCPKSKFCEAGKFCTACDRSAHPYCRCSGPSSDCRAESQCCSDQDCPHGSSCSICTKSIPPICRCTGVYLDADN</sequence>
<accession>A0A1V0PLJ6</accession>
<feature type="chain" id="PRO_5010724765" evidence="1">
    <location>
        <begin position="24"/>
        <end position="105"/>
    </location>
</feature>
<protein>
    <submittedName>
        <fullName evidence="3">Bowman-Birk inhibitor 1</fullName>
    </submittedName>
</protein>
<keyword evidence="1" id="KW-0732">Signal</keyword>
<dbReference type="AlphaFoldDB" id="A0A1V0PLJ6"/>
<organism evidence="3">
    <name type="scientific">Isoetes drummondii</name>
    <dbReference type="NCBI Taxonomy" id="358750"/>
    <lineage>
        <taxon>Eukaryota</taxon>
        <taxon>Viridiplantae</taxon>
        <taxon>Streptophyta</taxon>
        <taxon>Embryophyta</taxon>
        <taxon>Tracheophyta</taxon>
        <taxon>Lycopodiopsida</taxon>
        <taxon>Isoetales</taxon>
        <taxon>Isoetaceae</taxon>
        <taxon>Isoetes</taxon>
    </lineage>
</organism>
<dbReference type="GO" id="GO:0004867">
    <property type="term" value="F:serine-type endopeptidase inhibitor activity"/>
    <property type="evidence" value="ECO:0007669"/>
    <property type="project" value="InterPro"/>
</dbReference>
<dbReference type="GO" id="GO:0005576">
    <property type="term" value="C:extracellular region"/>
    <property type="evidence" value="ECO:0007669"/>
    <property type="project" value="InterPro"/>
</dbReference>
<name>A0A1V0PLJ6_9TRAC</name>
<evidence type="ECO:0000259" key="2">
    <source>
        <dbReference type="Pfam" id="PF00228"/>
    </source>
</evidence>
<dbReference type="EMBL" id="KY069183">
    <property type="protein sequence ID" value="ARE30276.1"/>
    <property type="molecule type" value="mRNA"/>
</dbReference>
<feature type="signal peptide" evidence="1">
    <location>
        <begin position="1"/>
        <end position="23"/>
    </location>
</feature>
<feature type="domain" description="Bowman-Birk serine protease inhibitors family" evidence="2">
    <location>
        <begin position="82"/>
        <end position="97"/>
    </location>
</feature>
<dbReference type="InterPro" id="IPR000877">
    <property type="entry name" value="Prot_inh_BBI"/>
</dbReference>
<evidence type="ECO:0000313" key="3">
    <source>
        <dbReference type="EMBL" id="ARE30276.1"/>
    </source>
</evidence>
<dbReference type="Pfam" id="PF00228">
    <property type="entry name" value="Bowman-Birk_leg"/>
    <property type="match status" value="1"/>
</dbReference>
<proteinExistence type="evidence at transcript level"/>
<reference evidence="3" key="1">
    <citation type="journal article" date="2017" name="Plant Cell">
        <title>Evidence for Ancient Origins of Bowman-Birk Inhibitors from Selaginella moellendorffii.</title>
        <authorList>
            <person name="James A.M."/>
            <person name="Jayasena A.S."/>
            <person name="Zhang J."/>
            <person name="Berkowitz O."/>
            <person name="Secco D."/>
            <person name="Knott G.J."/>
            <person name="Whelan J."/>
            <person name="Bond C."/>
            <person name="Mylne J.S."/>
        </authorList>
    </citation>
    <scope>NUCLEOTIDE SEQUENCE</scope>
</reference>
<gene>
    <name evidence="3" type="primary">BBI1</name>
</gene>